<gene>
    <name evidence="5" type="ORF">DFP77_10413</name>
</gene>
<dbReference type="GO" id="GO:0009396">
    <property type="term" value="P:folic acid-containing compound biosynthetic process"/>
    <property type="evidence" value="ECO:0007669"/>
    <property type="project" value="InterPro"/>
</dbReference>
<reference evidence="5 6" key="1">
    <citation type="submission" date="2018-07" db="EMBL/GenBank/DDBJ databases">
        <title>Genomic Encyclopedia of Type Strains, Phase III (KMG-III): the genomes of soil and plant-associated and newly described type strains.</title>
        <authorList>
            <person name="Whitman W."/>
        </authorList>
    </citation>
    <scope>NUCLEOTIDE SEQUENCE [LARGE SCALE GENOMIC DNA]</scope>
    <source>
        <strain evidence="5 6">CECT 7731</strain>
    </source>
</reference>
<dbReference type="InterPro" id="IPR006805">
    <property type="entry name" value="Anth_synth_I_N"/>
</dbReference>
<accession>A0A369AHL7</accession>
<evidence type="ECO:0000313" key="5">
    <source>
        <dbReference type="EMBL" id="RCX07657.1"/>
    </source>
</evidence>
<dbReference type="NCBIfam" id="TIGR00553">
    <property type="entry name" value="pabB"/>
    <property type="match status" value="1"/>
</dbReference>
<keyword evidence="2" id="KW-0808">Transferase</keyword>
<evidence type="ECO:0000259" key="3">
    <source>
        <dbReference type="Pfam" id="PF00425"/>
    </source>
</evidence>
<dbReference type="Proteomes" id="UP000253506">
    <property type="component" value="Unassembled WGS sequence"/>
</dbReference>
<dbReference type="PANTHER" id="PTHR11236">
    <property type="entry name" value="AMINOBENZOATE/ANTHRANILATE SYNTHASE"/>
    <property type="match status" value="1"/>
</dbReference>
<dbReference type="InterPro" id="IPR005801">
    <property type="entry name" value="ADC_synthase"/>
</dbReference>
<proteinExistence type="predicted"/>
<name>A0A369AHL7_9GAMM</name>
<evidence type="ECO:0000313" key="6">
    <source>
        <dbReference type="Proteomes" id="UP000253506"/>
    </source>
</evidence>
<dbReference type="PANTHER" id="PTHR11236:SF50">
    <property type="entry name" value="AMINODEOXYCHORISMATE SYNTHASE COMPONENT 1"/>
    <property type="match status" value="1"/>
</dbReference>
<dbReference type="EMBL" id="QPJQ01000004">
    <property type="protein sequence ID" value="RCX07657.1"/>
    <property type="molecule type" value="Genomic_DNA"/>
</dbReference>
<protein>
    <recommendedName>
        <fullName evidence="1">aminodeoxychorismate synthase</fullName>
        <ecNumber evidence="1">2.6.1.85</ecNumber>
    </recommendedName>
</protein>
<dbReference type="PRINTS" id="PR00095">
    <property type="entry name" value="ANTSNTHASEI"/>
</dbReference>
<dbReference type="RefSeq" id="WP_114410799.1">
    <property type="nucleotide sequence ID" value="NZ_QPJQ01000004.1"/>
</dbReference>
<dbReference type="OrthoDB" id="9803598at2"/>
<sequence>MSEIKQVNLPYQASLLSFFSAVRDLPYPALLDSNHEHFPDTNYDILVAKPIARVHPTQKSQAITWYDKPLYELSHTDNPMTLLNELMSLICQEPWAQSAPKDLPFIGGLLGFYGYESGHFVEQLPDTVKHDIQLDTLSIGLYGWAVVTNHQEKTTQLITSPWCHSEDVADLINRFTSASDDVLVKHDLNEARPFTLQTPFSSNMTEAEYAQKFSAVQDYIQSGDCYQVNLAQRFSAQYQGDTFTAYHTLREVCPTPFSAYMEFSPEQSILSHSPERFLLCDQGRVESKPIKGTIARGKTPEEDKANAAWLLASEKDRAENLMIVDLLRNDLGRTCLTGSIKVPKLFDLESYANVHHLVSTVEGRIDQADQAIRVFHQSFPGGSITGAPKIRSMEIIDELEPDERSAYCGSIAYFSANGQMDSSITIRTLVADNGNLHCWAGGGLVADSKCQEEYQETFTKVGKLTHTLEQDFLK</sequence>
<evidence type="ECO:0000256" key="2">
    <source>
        <dbReference type="ARBA" id="ARBA00022679"/>
    </source>
</evidence>
<evidence type="ECO:0000256" key="1">
    <source>
        <dbReference type="ARBA" id="ARBA00013139"/>
    </source>
</evidence>
<dbReference type="InterPro" id="IPR005802">
    <property type="entry name" value="ADC_synth_comp_1"/>
</dbReference>
<dbReference type="InterPro" id="IPR019999">
    <property type="entry name" value="Anth_synth_I-like"/>
</dbReference>
<dbReference type="AlphaFoldDB" id="A0A369AHL7"/>
<dbReference type="SUPFAM" id="SSF56322">
    <property type="entry name" value="ADC synthase"/>
    <property type="match status" value="1"/>
</dbReference>
<dbReference type="Pfam" id="PF00425">
    <property type="entry name" value="Chorismate_bind"/>
    <property type="match status" value="1"/>
</dbReference>
<dbReference type="GO" id="GO:0046820">
    <property type="term" value="F:4-amino-4-deoxychorismate synthase activity"/>
    <property type="evidence" value="ECO:0007669"/>
    <property type="project" value="UniProtKB-EC"/>
</dbReference>
<dbReference type="Gene3D" id="3.60.120.10">
    <property type="entry name" value="Anthranilate synthase"/>
    <property type="match status" value="1"/>
</dbReference>
<dbReference type="GO" id="GO:0000162">
    <property type="term" value="P:L-tryptophan biosynthetic process"/>
    <property type="evidence" value="ECO:0007669"/>
    <property type="project" value="TreeGrafter"/>
</dbReference>
<dbReference type="EC" id="2.6.1.85" evidence="1"/>
<comment type="caution">
    <text evidence="5">The sequence shown here is derived from an EMBL/GenBank/DDBJ whole genome shotgun (WGS) entry which is preliminary data.</text>
</comment>
<feature type="domain" description="Chorismate-utilising enzyme C-terminal" evidence="3">
    <location>
        <begin position="206"/>
        <end position="460"/>
    </location>
</feature>
<dbReference type="InterPro" id="IPR015890">
    <property type="entry name" value="Chorismate_C"/>
</dbReference>
<dbReference type="Pfam" id="PF04715">
    <property type="entry name" value="Anth_synt_I_N"/>
    <property type="match status" value="1"/>
</dbReference>
<organism evidence="5 6">
    <name type="scientific">Marinomonas foliarum</name>
    <dbReference type="NCBI Taxonomy" id="491950"/>
    <lineage>
        <taxon>Bacteria</taxon>
        <taxon>Pseudomonadati</taxon>
        <taxon>Pseudomonadota</taxon>
        <taxon>Gammaproteobacteria</taxon>
        <taxon>Oceanospirillales</taxon>
        <taxon>Oceanospirillaceae</taxon>
        <taxon>Marinomonas</taxon>
    </lineage>
</organism>
<evidence type="ECO:0000259" key="4">
    <source>
        <dbReference type="Pfam" id="PF04715"/>
    </source>
</evidence>
<feature type="domain" description="Anthranilate synthase component I N-terminal" evidence="4">
    <location>
        <begin position="14"/>
        <end position="156"/>
    </location>
</feature>